<dbReference type="eggNOG" id="COG4588">
    <property type="taxonomic scope" value="Bacteria"/>
</dbReference>
<gene>
    <name evidence="7" type="primary">acfC</name>
    <name evidence="7" type="ordered locus">VF_A1074</name>
</gene>
<dbReference type="SUPFAM" id="SSF53850">
    <property type="entry name" value="Periplasmic binding protein-like II"/>
    <property type="match status" value="1"/>
</dbReference>
<keyword evidence="4 6" id="KW-0732">Signal</keyword>
<organism evidence="7 8">
    <name type="scientific">Aliivibrio fischeri (strain ATCC 700601 / ES114)</name>
    <name type="common">Vibrio fischeri</name>
    <dbReference type="NCBI Taxonomy" id="312309"/>
    <lineage>
        <taxon>Bacteria</taxon>
        <taxon>Pseudomonadati</taxon>
        <taxon>Pseudomonadota</taxon>
        <taxon>Gammaproteobacteria</taxon>
        <taxon>Vibrionales</taxon>
        <taxon>Vibrionaceae</taxon>
        <taxon>Aliivibrio</taxon>
    </lineage>
</organism>
<dbReference type="PANTHER" id="PTHR30368">
    <property type="entry name" value="SULFATE-BINDING PROTEIN"/>
    <property type="match status" value="1"/>
</dbReference>
<evidence type="ECO:0000256" key="6">
    <source>
        <dbReference type="SAM" id="SignalP"/>
    </source>
</evidence>
<comment type="subcellular location">
    <subcellularLocation>
        <location evidence="1">Periplasm</location>
    </subcellularLocation>
</comment>
<dbReference type="GO" id="GO:1902358">
    <property type="term" value="P:sulfate transmembrane transport"/>
    <property type="evidence" value="ECO:0007669"/>
    <property type="project" value="InterPro"/>
</dbReference>
<dbReference type="EnsemblBacteria" id="AAW88144">
    <property type="protein sequence ID" value="AAW88144"/>
    <property type="gene ID" value="VF_A1074"/>
</dbReference>
<comment type="similarity">
    <text evidence="2">Belongs to the prokaryotic sulfate-binding protein family.</text>
</comment>
<dbReference type="GO" id="GO:0042597">
    <property type="term" value="C:periplasmic space"/>
    <property type="evidence" value="ECO:0007669"/>
    <property type="project" value="UniProtKB-SubCell"/>
</dbReference>
<protein>
    <submittedName>
        <fullName evidence="7">Accessory colonization factor AcfC</fullName>
    </submittedName>
</protein>
<keyword evidence="5" id="KW-0574">Periplasm</keyword>
<evidence type="ECO:0000313" key="8">
    <source>
        <dbReference type="Proteomes" id="UP000000537"/>
    </source>
</evidence>
<keyword evidence="3" id="KW-0813">Transport</keyword>
<dbReference type="RefSeq" id="WP_011263881.1">
    <property type="nucleotide sequence ID" value="NC_006841.2"/>
</dbReference>
<dbReference type="GO" id="GO:0140104">
    <property type="term" value="F:molecular carrier activity"/>
    <property type="evidence" value="ECO:0007669"/>
    <property type="project" value="InterPro"/>
</dbReference>
<evidence type="ECO:0000256" key="3">
    <source>
        <dbReference type="ARBA" id="ARBA00022448"/>
    </source>
</evidence>
<dbReference type="Proteomes" id="UP000000537">
    <property type="component" value="Chromosome II"/>
</dbReference>
<dbReference type="Gene3D" id="3.40.190.10">
    <property type="entry name" value="Periplasmic binding protein-like II"/>
    <property type="match status" value="2"/>
</dbReference>
<dbReference type="Pfam" id="PF13531">
    <property type="entry name" value="SBP_bac_11"/>
    <property type="match status" value="1"/>
</dbReference>
<dbReference type="EMBL" id="CP000021">
    <property type="protein sequence ID" value="AAW88144.1"/>
    <property type="molecule type" value="Genomic_DNA"/>
</dbReference>
<sequence>MRIKLSNLTFILVTASVSVSVSAQNNSLKVYGPGGPAPALIEVAKSFEKEKGIKVDIIFGPQNKWEQEAKNNADLIFSGSEIMQHSQNKFFSLSNKKALYLRPSVIIVRKGNPKSINGIKDIINNNIKTLVVNGAGQAGLWEDIIAKSGNIIDINKFNKNIYSTNNSAQALKEWNTNKDIDAWIIWNHWHNKVKTNSDLVKMEDNYRLYRPISIAYTNKGLEINESKKFVNYLSSLNAQIIFEKHGWKKEW</sequence>
<evidence type="ECO:0000256" key="2">
    <source>
        <dbReference type="ARBA" id="ARBA00006099"/>
    </source>
</evidence>
<feature type="chain" id="PRO_5004255293" evidence="6">
    <location>
        <begin position="24"/>
        <end position="251"/>
    </location>
</feature>
<keyword evidence="8" id="KW-1185">Reference proteome</keyword>
<dbReference type="InterPro" id="IPR005669">
    <property type="entry name" value="Thiosulph/SO4-bd"/>
</dbReference>
<evidence type="ECO:0000313" key="7">
    <source>
        <dbReference type="EMBL" id="AAW88144.1"/>
    </source>
</evidence>
<dbReference type="PATRIC" id="fig|312309.11.peg.3672"/>
<evidence type="ECO:0000256" key="1">
    <source>
        <dbReference type="ARBA" id="ARBA00004418"/>
    </source>
</evidence>
<accession>Q5DYK2</accession>
<name>Q5DYK2_ALIF1</name>
<dbReference type="GeneID" id="54166394"/>
<dbReference type="PANTHER" id="PTHR30368:SF2">
    <property type="entry name" value="SULFATE-BINDING PROTEIN"/>
    <property type="match status" value="1"/>
</dbReference>
<reference evidence="7 8" key="2">
    <citation type="journal article" date="2008" name="BMC Genomics">
        <title>Comparative genomics-based investigation of resequencing targets in Vibrio fischeri: focus on point miscalls and artefactual expansions.</title>
        <authorList>
            <person name="Mandel M.J."/>
            <person name="Stabb E.V."/>
            <person name="Ruby E.G."/>
        </authorList>
    </citation>
    <scope>NUCLEOTIDE SEQUENCE [LARGE SCALE GENOMIC DNA]</scope>
    <source>
        <strain evidence="8">ATCC 700601 / ES114</strain>
    </source>
</reference>
<feature type="signal peptide" evidence="6">
    <location>
        <begin position="1"/>
        <end position="23"/>
    </location>
</feature>
<evidence type="ECO:0000256" key="4">
    <source>
        <dbReference type="ARBA" id="ARBA00022729"/>
    </source>
</evidence>
<dbReference type="HOGENOM" id="CLU_084206_0_0_6"/>
<dbReference type="OrthoDB" id="9802127at2"/>
<dbReference type="CDD" id="cd13519">
    <property type="entry name" value="PBP2_PEB3_AcfC"/>
    <property type="match status" value="1"/>
</dbReference>
<dbReference type="KEGG" id="vfi:VF_A1074"/>
<dbReference type="AlphaFoldDB" id="Q5DYK2"/>
<reference evidence="7 8" key="1">
    <citation type="journal article" date="2005" name="Proc. Natl. Acad. Sci. U.S.A.">
        <title>Complete genome sequence of Vibrio fischeri: a symbiotic bacterium with pathogenic congeners.</title>
        <authorList>
            <person name="Ruby E.G."/>
            <person name="Urbanowski M."/>
            <person name="Campbell J."/>
            <person name="Dunn A."/>
            <person name="Faini M."/>
            <person name="Gunsalus R."/>
            <person name="Lostroh P."/>
            <person name="Lupp C."/>
            <person name="McCann J."/>
            <person name="Millikan D."/>
            <person name="Schaefer A."/>
            <person name="Stabb E."/>
            <person name="Stevens A."/>
            <person name="Visick K."/>
            <person name="Whistler C."/>
            <person name="Greenberg E.P."/>
        </authorList>
    </citation>
    <scope>NUCLEOTIDE SEQUENCE [LARGE SCALE GENOMIC DNA]</scope>
    <source>
        <strain evidence="8">ATCC 700601 / ES114</strain>
    </source>
</reference>
<evidence type="ECO:0000256" key="5">
    <source>
        <dbReference type="ARBA" id="ARBA00022764"/>
    </source>
</evidence>
<proteinExistence type="inferred from homology"/>